<dbReference type="InterPro" id="IPR017896">
    <property type="entry name" value="4Fe4S_Fe-S-bd"/>
</dbReference>
<dbReference type="AlphaFoldDB" id="A0A1W2B0G3"/>
<keyword evidence="7" id="KW-1133">Transmembrane helix</keyword>
<feature type="transmembrane region" description="Helical" evidence="7">
    <location>
        <begin position="177"/>
        <end position="195"/>
    </location>
</feature>
<organism evidence="9 10">
    <name type="scientific">Fulvimarina manganoxydans</name>
    <dbReference type="NCBI Taxonomy" id="937218"/>
    <lineage>
        <taxon>Bacteria</taxon>
        <taxon>Pseudomonadati</taxon>
        <taxon>Pseudomonadota</taxon>
        <taxon>Alphaproteobacteria</taxon>
        <taxon>Hyphomicrobiales</taxon>
        <taxon>Aurantimonadaceae</taxon>
        <taxon>Fulvimarina</taxon>
    </lineage>
</organism>
<dbReference type="NCBIfam" id="TIGR02745">
    <property type="entry name" value="ccoG_rdxA_fixG"/>
    <property type="match status" value="1"/>
</dbReference>
<evidence type="ECO:0000256" key="6">
    <source>
        <dbReference type="ARBA" id="ARBA00023014"/>
    </source>
</evidence>
<dbReference type="InterPro" id="IPR014116">
    <property type="entry name" value="Cyt_c_oxidase_cbb3_FixG"/>
</dbReference>
<dbReference type="RefSeq" id="WP_084409610.1">
    <property type="nucleotide sequence ID" value="NZ_FWXR01000005.1"/>
</dbReference>
<keyword evidence="6" id="KW-0411">Iron-sulfur</keyword>
<reference evidence="9 10" key="1">
    <citation type="submission" date="2017-04" db="EMBL/GenBank/DDBJ databases">
        <authorList>
            <person name="Afonso C.L."/>
            <person name="Miller P.J."/>
            <person name="Scott M.A."/>
            <person name="Spackman E."/>
            <person name="Goraichik I."/>
            <person name="Dimitrov K.M."/>
            <person name="Suarez D.L."/>
            <person name="Swayne D.E."/>
        </authorList>
    </citation>
    <scope>NUCLEOTIDE SEQUENCE [LARGE SCALE GENOMIC DNA]</scope>
    <source>
        <strain evidence="9 10">CGMCC 1.10972</strain>
    </source>
</reference>
<sequence length="526" mass="59008">MDTHPNESLPGEDEVQTFADTATHKVGSSAPLYAKREKIHPKRAEGRFRRLKWIIMAITLGIYYVTPWLRWDRGPYAPDQAVLVDLANRRFYFFFIEIWPQEFYYVAGLLVMAGIGLFLITSVVGRAWCGYTCPQTVWTDLFLWVERAVEGDRNARMRLDKAPMDAGKLAKRVTKHAIWLLIAVATGGAWIFYFADAPTLLRDVVTGDAPFVAYGTIAVLAFTTYSLGGLMREQVCIYMCPWPRIQAAMLDEDSLTVTYNDWRGEPRSKHQKKAIAAGEPVGDCIDCNACVAVCPMGIDIREGQQLGCITCALCIDACDGVMDKIGRERGLIAYATFRDYHDNMEAATNPETGRIEPARVRDQSGRFLPGLKHFDWRIIFRPRTLIYFAAWAAIGLGLVTALTLRERLQLNVQHDRNPVYVTLKDGSIRNGYTVKLLNMVPEPREITLSLQGLPGATMHVPDLGLDNVRSLDVPVEPDLLRQIKVFVSQPGDKVEDGKTGFDFLAKDVGSDEADRYDAVFEAPEGR</sequence>
<dbReference type="Pfam" id="PF12801">
    <property type="entry name" value="Fer4_5"/>
    <property type="match status" value="1"/>
</dbReference>
<dbReference type="Gene3D" id="2.60.40.10">
    <property type="entry name" value="Immunoglobulins"/>
    <property type="match status" value="1"/>
</dbReference>
<keyword evidence="4" id="KW-0249">Electron transport</keyword>
<evidence type="ECO:0000259" key="8">
    <source>
        <dbReference type="PROSITE" id="PS51379"/>
    </source>
</evidence>
<dbReference type="GO" id="GO:0051539">
    <property type="term" value="F:4 iron, 4 sulfur cluster binding"/>
    <property type="evidence" value="ECO:0007669"/>
    <property type="project" value="UniProtKB-KW"/>
</dbReference>
<dbReference type="PANTHER" id="PTHR30176">
    <property type="entry name" value="FERREDOXIN-TYPE PROTEIN NAPH"/>
    <property type="match status" value="1"/>
</dbReference>
<dbReference type="InterPro" id="IPR051684">
    <property type="entry name" value="Electron_Trans/Redox"/>
</dbReference>
<gene>
    <name evidence="9" type="ORF">SAMN06297251_105190</name>
</gene>
<feature type="transmembrane region" description="Helical" evidence="7">
    <location>
        <begin position="103"/>
        <end position="124"/>
    </location>
</feature>
<dbReference type="GO" id="GO:0046872">
    <property type="term" value="F:metal ion binding"/>
    <property type="evidence" value="ECO:0007669"/>
    <property type="project" value="UniProtKB-KW"/>
</dbReference>
<keyword evidence="3" id="KW-0479">Metal-binding</keyword>
<proteinExistence type="predicted"/>
<protein>
    <submittedName>
        <fullName evidence="9">Cytochrome c oxidase accessory protein FixG</fullName>
    </submittedName>
</protein>
<evidence type="ECO:0000256" key="3">
    <source>
        <dbReference type="ARBA" id="ARBA00022723"/>
    </source>
</evidence>
<feature type="transmembrane region" description="Helical" evidence="7">
    <location>
        <begin position="211"/>
        <end position="230"/>
    </location>
</feature>
<name>A0A1W2B0G3_9HYPH</name>
<dbReference type="InterPro" id="IPR032879">
    <property type="entry name" value="FixG_C"/>
</dbReference>
<evidence type="ECO:0000256" key="5">
    <source>
        <dbReference type="ARBA" id="ARBA00023004"/>
    </source>
</evidence>
<dbReference type="Gene3D" id="1.10.1060.10">
    <property type="entry name" value="Alpha-helical ferredoxin"/>
    <property type="match status" value="1"/>
</dbReference>
<feature type="transmembrane region" description="Helical" evidence="7">
    <location>
        <begin position="385"/>
        <end position="404"/>
    </location>
</feature>
<feature type="transmembrane region" description="Helical" evidence="7">
    <location>
        <begin position="51"/>
        <end position="69"/>
    </location>
</feature>
<dbReference type="Proteomes" id="UP000192656">
    <property type="component" value="Unassembled WGS sequence"/>
</dbReference>
<dbReference type="SUPFAM" id="SSF54862">
    <property type="entry name" value="4Fe-4S ferredoxins"/>
    <property type="match status" value="1"/>
</dbReference>
<evidence type="ECO:0000256" key="1">
    <source>
        <dbReference type="ARBA" id="ARBA00022448"/>
    </source>
</evidence>
<feature type="domain" description="4Fe-4S ferredoxin-type" evidence="8">
    <location>
        <begin position="273"/>
        <end position="303"/>
    </location>
</feature>
<keyword evidence="10" id="KW-1185">Reference proteome</keyword>
<dbReference type="InterPro" id="IPR009051">
    <property type="entry name" value="Helical_ferredxn"/>
</dbReference>
<dbReference type="EMBL" id="FWXR01000005">
    <property type="protein sequence ID" value="SMC65898.1"/>
    <property type="molecule type" value="Genomic_DNA"/>
</dbReference>
<dbReference type="PANTHER" id="PTHR30176:SF3">
    <property type="entry name" value="FERREDOXIN-TYPE PROTEIN NAPH"/>
    <property type="match status" value="1"/>
</dbReference>
<dbReference type="OrthoDB" id="9811700at2"/>
<dbReference type="PROSITE" id="PS51379">
    <property type="entry name" value="4FE4S_FER_2"/>
    <property type="match status" value="1"/>
</dbReference>
<dbReference type="Pfam" id="PF13746">
    <property type="entry name" value="Fer4_18"/>
    <property type="match status" value="1"/>
</dbReference>
<dbReference type="InterPro" id="IPR013783">
    <property type="entry name" value="Ig-like_fold"/>
</dbReference>
<evidence type="ECO:0000256" key="2">
    <source>
        <dbReference type="ARBA" id="ARBA00022485"/>
    </source>
</evidence>
<evidence type="ECO:0000256" key="4">
    <source>
        <dbReference type="ARBA" id="ARBA00022982"/>
    </source>
</evidence>
<dbReference type="GO" id="GO:0005886">
    <property type="term" value="C:plasma membrane"/>
    <property type="evidence" value="ECO:0007669"/>
    <property type="project" value="TreeGrafter"/>
</dbReference>
<keyword evidence="1" id="KW-0813">Transport</keyword>
<keyword evidence="7" id="KW-0472">Membrane</keyword>
<dbReference type="PROSITE" id="PS00198">
    <property type="entry name" value="4FE4S_FER_1"/>
    <property type="match status" value="1"/>
</dbReference>
<dbReference type="Pfam" id="PF11614">
    <property type="entry name" value="FixG_C"/>
    <property type="match status" value="1"/>
</dbReference>
<dbReference type="InterPro" id="IPR017900">
    <property type="entry name" value="4Fe4S_Fe_S_CS"/>
</dbReference>
<accession>A0A1W2B0G3</accession>
<dbReference type="STRING" id="937218.SAMN06297251_105190"/>
<evidence type="ECO:0000313" key="9">
    <source>
        <dbReference type="EMBL" id="SMC65898.1"/>
    </source>
</evidence>
<keyword evidence="2" id="KW-0004">4Fe-4S</keyword>
<evidence type="ECO:0000256" key="7">
    <source>
        <dbReference type="SAM" id="Phobius"/>
    </source>
</evidence>
<keyword evidence="5" id="KW-0408">Iron</keyword>
<keyword evidence="7" id="KW-0812">Transmembrane</keyword>
<evidence type="ECO:0000313" key="10">
    <source>
        <dbReference type="Proteomes" id="UP000192656"/>
    </source>
</evidence>